<dbReference type="EMBL" id="UZAL01031997">
    <property type="protein sequence ID" value="VDP59774.1"/>
    <property type="molecule type" value="Genomic_DNA"/>
</dbReference>
<dbReference type="PANTHER" id="PTHR47027:SF20">
    <property type="entry name" value="REVERSE TRANSCRIPTASE-LIKE PROTEIN WITH RNA-DIRECTED DNA POLYMERASE DOMAIN"/>
    <property type="match status" value="1"/>
</dbReference>
<evidence type="ECO:0000313" key="1">
    <source>
        <dbReference type="EMBL" id="VDP59774.1"/>
    </source>
</evidence>
<keyword evidence="2" id="KW-1185">Reference proteome</keyword>
<dbReference type="STRING" id="31246.A0A183PC98"/>
<dbReference type="PANTHER" id="PTHR47027">
    <property type="entry name" value="REVERSE TRANSCRIPTASE DOMAIN-CONTAINING PROTEIN"/>
    <property type="match status" value="1"/>
</dbReference>
<proteinExistence type="predicted"/>
<reference evidence="1 2" key="1">
    <citation type="submission" date="2018-11" db="EMBL/GenBank/DDBJ databases">
        <authorList>
            <consortium name="Pathogen Informatics"/>
        </authorList>
    </citation>
    <scope>NUCLEOTIDE SEQUENCE [LARGE SCALE GENOMIC DNA]</scope>
    <source>
        <strain>Denwood</strain>
        <strain evidence="2">Zambia</strain>
    </source>
</reference>
<accession>A0A183PC98</accession>
<dbReference type="AlphaFoldDB" id="A0A183PC98"/>
<gene>
    <name evidence="1" type="ORF">SMTD_LOCUS11984</name>
</gene>
<protein>
    <submittedName>
        <fullName evidence="1">Uncharacterized protein</fullName>
    </submittedName>
</protein>
<organism evidence="1 2">
    <name type="scientific">Schistosoma mattheei</name>
    <dbReference type="NCBI Taxonomy" id="31246"/>
    <lineage>
        <taxon>Eukaryota</taxon>
        <taxon>Metazoa</taxon>
        <taxon>Spiralia</taxon>
        <taxon>Lophotrochozoa</taxon>
        <taxon>Platyhelminthes</taxon>
        <taxon>Trematoda</taxon>
        <taxon>Digenea</taxon>
        <taxon>Strigeidida</taxon>
        <taxon>Schistosomatoidea</taxon>
        <taxon>Schistosomatidae</taxon>
        <taxon>Schistosoma</taxon>
    </lineage>
</organism>
<dbReference type="Proteomes" id="UP000269396">
    <property type="component" value="Unassembled WGS sequence"/>
</dbReference>
<sequence length="186" mass="21038">MIGSEVVERVDHFTYLGSLISPCGLLCDEISARIQKARLALANLHYLWLRRDIRLPTKGRVYCAPVHSVLLYGSETWPMVVGGSRQETLNLGFVLLGTHQQDVPVILRELMLSDGFDPVSPSFTVEDVNTGLSGRRLTSYRTEMYSQLIDQCHMYNHSVTEKSIRSLVCFTVSFNIINEAFIQLSR</sequence>
<evidence type="ECO:0000313" key="2">
    <source>
        <dbReference type="Proteomes" id="UP000269396"/>
    </source>
</evidence>
<name>A0A183PC98_9TREM</name>